<dbReference type="STRING" id="4097.A0A1S4D9R8"/>
<feature type="non-terminal residue" evidence="1">
    <location>
        <position position="149"/>
    </location>
</feature>
<dbReference type="KEGG" id="nta:107827519"/>
<name>A0A1S4D9R8_TOBAC</name>
<dbReference type="PANTHER" id="PTHR11439:SF450">
    <property type="entry name" value="REVERSE TRANSCRIPTASE TY1_COPIA-TYPE DOMAIN-CONTAINING PROTEIN"/>
    <property type="match status" value="1"/>
</dbReference>
<proteinExistence type="predicted"/>
<accession>A0A1S4D9R8</accession>
<gene>
    <name evidence="1" type="primary">LOC107827519</name>
</gene>
<protein>
    <submittedName>
        <fullName evidence="1">Uncharacterized mitochondrial protein AtMg00810-like</fullName>
    </submittedName>
</protein>
<organism evidence="1">
    <name type="scientific">Nicotiana tabacum</name>
    <name type="common">Common tobacco</name>
    <dbReference type="NCBI Taxonomy" id="4097"/>
    <lineage>
        <taxon>Eukaryota</taxon>
        <taxon>Viridiplantae</taxon>
        <taxon>Streptophyta</taxon>
        <taxon>Embryophyta</taxon>
        <taxon>Tracheophyta</taxon>
        <taxon>Spermatophyta</taxon>
        <taxon>Magnoliopsida</taxon>
        <taxon>eudicotyledons</taxon>
        <taxon>Gunneridae</taxon>
        <taxon>Pentapetalae</taxon>
        <taxon>asterids</taxon>
        <taxon>lamiids</taxon>
        <taxon>Solanales</taxon>
        <taxon>Solanaceae</taxon>
        <taxon>Nicotianoideae</taxon>
        <taxon>Nicotianeae</taxon>
        <taxon>Nicotiana</taxon>
    </lineage>
</organism>
<dbReference type="OMA" id="MHAPRDG"/>
<dbReference type="RefSeq" id="XP_016510157.1">
    <property type="nucleotide sequence ID" value="XM_016654671.1"/>
</dbReference>
<dbReference type="CDD" id="cd09272">
    <property type="entry name" value="RNase_HI_RT_Ty1"/>
    <property type="match status" value="1"/>
</dbReference>
<dbReference type="PaxDb" id="4097-A0A1S4D9R8"/>
<dbReference type="OrthoDB" id="1298796at2759"/>
<dbReference type="PANTHER" id="PTHR11439">
    <property type="entry name" value="GAG-POL-RELATED RETROTRANSPOSON"/>
    <property type="match status" value="1"/>
</dbReference>
<dbReference type="AlphaFoldDB" id="A0A1S4D9R8"/>
<reference evidence="1" key="1">
    <citation type="submission" date="2025-08" db="UniProtKB">
        <authorList>
            <consortium name="RefSeq"/>
        </authorList>
    </citation>
    <scope>IDENTIFICATION</scope>
</reference>
<evidence type="ECO:0000313" key="1">
    <source>
        <dbReference type="RefSeq" id="XP_016510157.1"/>
    </source>
</evidence>
<sequence length="149" mass="16381">MLQAKPATTTCSSRSPGIENFGPVDSTLYRSLVGVLQYLSLTRPDIDFAINTVSQHLHAPTSGHFAVIKRILHYIAGTLDFGLALKRSSTFSLTAYFDADLAGCPDTRWSITGSFVFFGPNLISWSSKKRHTVSRSSTGALFYQEEDAR</sequence>